<dbReference type="InterPro" id="IPR023210">
    <property type="entry name" value="NADP_OxRdtase_dom"/>
</dbReference>
<dbReference type="Pfam" id="PF00248">
    <property type="entry name" value="Aldo_ket_red"/>
    <property type="match status" value="1"/>
</dbReference>
<gene>
    <name evidence="2" type="ORF">RGD00_12820</name>
</gene>
<dbReference type="InterPro" id="IPR036812">
    <property type="entry name" value="NAD(P)_OxRdtase_dom_sf"/>
</dbReference>
<dbReference type="PANTHER" id="PTHR42686">
    <property type="entry name" value="GH17980P-RELATED"/>
    <property type="match status" value="1"/>
</dbReference>
<dbReference type="EMBL" id="JAVKPH010000014">
    <property type="protein sequence ID" value="MDR5653492.1"/>
    <property type="molecule type" value="Genomic_DNA"/>
</dbReference>
<evidence type="ECO:0000313" key="3">
    <source>
        <dbReference type="Proteomes" id="UP001247754"/>
    </source>
</evidence>
<dbReference type="PANTHER" id="PTHR42686:SF1">
    <property type="entry name" value="GH17980P-RELATED"/>
    <property type="match status" value="1"/>
</dbReference>
<name>A0ABU1FAQ8_9RHOB</name>
<comment type="caution">
    <text evidence="2">The sequence shown here is derived from an EMBL/GenBank/DDBJ whole genome shotgun (WGS) entry which is preliminary data.</text>
</comment>
<sequence>MQQGTKIRSRGVEVSRLGLGTVPLAGFGHETSYETFEKVVMTAYDAGYRYFDTAPMYGSGRAELFLGQVLRTNGIRDKVTIATKVGRLLRRKSDTVQQQKFLYGGGIVWQGGFPFVQGFDYSYDGIMRSVEDSFQRFGLDRFDVLHVHDIGRVTHGDDLNRTYWKQLEDGGLKALDEIRSAGAAGAIGIGVNETEAVLDMAKAFDLDCCSLAGRYSLLNHEPLDTFFPEMERRNIAVIAAGVFNSGILGGGVRGQTRTFDYMEAPAGIIDRVSRIEAVCARHDVLLPEAALQFSAAHPVVISLLLGCKNEDEVRQNAAALARKAPAAFWQDLRAEGLIPANAPVPA</sequence>
<evidence type="ECO:0000259" key="1">
    <source>
        <dbReference type="Pfam" id="PF00248"/>
    </source>
</evidence>
<reference evidence="2 3" key="1">
    <citation type="submission" date="2023-09" db="EMBL/GenBank/DDBJ databases">
        <title>Xinfangfangia sedmenti sp. nov., isolated the sedment.</title>
        <authorList>
            <person name="Xu L."/>
        </authorList>
    </citation>
    <scope>NUCLEOTIDE SEQUENCE [LARGE SCALE GENOMIC DNA]</scope>
    <source>
        <strain evidence="2 3">LG-4</strain>
    </source>
</reference>
<proteinExistence type="predicted"/>
<evidence type="ECO:0000313" key="2">
    <source>
        <dbReference type="EMBL" id="MDR5653492.1"/>
    </source>
</evidence>
<dbReference type="InterPro" id="IPR020471">
    <property type="entry name" value="AKR"/>
</dbReference>
<dbReference type="SUPFAM" id="SSF51430">
    <property type="entry name" value="NAD(P)-linked oxidoreductase"/>
    <property type="match status" value="1"/>
</dbReference>
<keyword evidence="3" id="KW-1185">Reference proteome</keyword>
<dbReference type="RefSeq" id="WP_310457731.1">
    <property type="nucleotide sequence ID" value="NZ_JAVKPH010000014.1"/>
</dbReference>
<feature type="domain" description="NADP-dependent oxidoreductase" evidence="1">
    <location>
        <begin position="16"/>
        <end position="332"/>
    </location>
</feature>
<dbReference type="Proteomes" id="UP001247754">
    <property type="component" value="Unassembled WGS sequence"/>
</dbReference>
<organism evidence="2 3">
    <name type="scientific">Ruixingdingia sedimenti</name>
    <dbReference type="NCBI Taxonomy" id="3073604"/>
    <lineage>
        <taxon>Bacteria</taxon>
        <taxon>Pseudomonadati</taxon>
        <taxon>Pseudomonadota</taxon>
        <taxon>Alphaproteobacteria</taxon>
        <taxon>Rhodobacterales</taxon>
        <taxon>Paracoccaceae</taxon>
        <taxon>Ruixingdingia</taxon>
    </lineage>
</organism>
<accession>A0ABU1FAQ8</accession>
<protein>
    <submittedName>
        <fullName evidence="2">Aldo/keto reductase</fullName>
    </submittedName>
</protein>
<dbReference type="Gene3D" id="3.20.20.100">
    <property type="entry name" value="NADP-dependent oxidoreductase domain"/>
    <property type="match status" value="1"/>
</dbReference>